<dbReference type="EMBL" id="QUSY01000373">
    <property type="protein sequence ID" value="RHY29948.1"/>
    <property type="molecule type" value="Genomic_DNA"/>
</dbReference>
<dbReference type="PANTHER" id="PTHR11820">
    <property type="entry name" value="ACYLPYRUVASE"/>
    <property type="match status" value="1"/>
</dbReference>
<dbReference type="Proteomes" id="UP000285060">
    <property type="component" value="Unassembled WGS sequence"/>
</dbReference>
<gene>
    <name evidence="4" type="ORF">DYB32_004754</name>
</gene>
<dbReference type="InterPro" id="IPR011234">
    <property type="entry name" value="Fumarylacetoacetase-like_C"/>
</dbReference>
<comment type="caution">
    <text evidence="4">The sequence shown here is derived from an EMBL/GenBank/DDBJ whole genome shotgun (WGS) entry which is preliminary data.</text>
</comment>
<dbReference type="Gene3D" id="3.90.850.10">
    <property type="entry name" value="Fumarylacetoacetase-like, C-terminal domain"/>
    <property type="match status" value="1"/>
</dbReference>
<name>A0A418AWK9_9STRA</name>
<dbReference type="VEuPathDB" id="FungiDB:H310_07315"/>
<feature type="non-terminal residue" evidence="4">
    <location>
        <position position="1"/>
    </location>
</feature>
<sequence length="236" mass="25995">FSGTCDKQHGEICVECAAESWVCETHRDGFHGVNCRKKVVAIGKNYEAHAREMGALHAPKEPVIFIKPTSTYVGEGGSIQLPPGIGSVHHEVELGIVIGKTGSDIAETRWRDHVAGYVLTIDLTARDLQATAKKGGLPWTRAKCYDTFLPISDVIPASKVADPQDLNIWLSVDGVQRQRCNTRDMVHKIPFLISHIRFVFRLLLASPLSCPFIVTAGIDGLVEVKFPVESRLHSKF</sequence>
<dbReference type="PANTHER" id="PTHR11820:SF7">
    <property type="entry name" value="ACYLPYRUVASE FAHD1, MITOCHONDRIAL"/>
    <property type="match status" value="1"/>
</dbReference>
<proteinExistence type="inferred from homology"/>
<dbReference type="AlphaFoldDB" id="A0A418AWK9"/>
<reference evidence="4 5" key="1">
    <citation type="submission" date="2018-08" db="EMBL/GenBank/DDBJ databases">
        <title>Aphanomyces genome sequencing and annotation.</title>
        <authorList>
            <person name="Minardi D."/>
            <person name="Oidtmann B."/>
            <person name="Van Der Giezen M."/>
            <person name="Studholme D.J."/>
        </authorList>
    </citation>
    <scope>NUCLEOTIDE SEQUENCE [LARGE SCALE GENOMIC DNA]</scope>
    <source>
        <strain evidence="4 5">NJM0002</strain>
    </source>
</reference>
<organism evidence="4 5">
    <name type="scientific">Aphanomyces invadans</name>
    <dbReference type="NCBI Taxonomy" id="157072"/>
    <lineage>
        <taxon>Eukaryota</taxon>
        <taxon>Sar</taxon>
        <taxon>Stramenopiles</taxon>
        <taxon>Oomycota</taxon>
        <taxon>Saprolegniomycetes</taxon>
        <taxon>Saprolegniales</taxon>
        <taxon>Verrucalvaceae</taxon>
        <taxon>Aphanomyces</taxon>
    </lineage>
</organism>
<evidence type="ECO:0000259" key="3">
    <source>
        <dbReference type="Pfam" id="PF01557"/>
    </source>
</evidence>
<keyword evidence="2" id="KW-0479">Metal-binding</keyword>
<protein>
    <recommendedName>
        <fullName evidence="3">Fumarylacetoacetase-like C-terminal domain-containing protein</fullName>
    </recommendedName>
</protein>
<feature type="domain" description="Fumarylacetoacetase-like C-terminal" evidence="3">
    <location>
        <begin position="38"/>
        <end position="197"/>
    </location>
</feature>
<dbReference type="Pfam" id="PF01557">
    <property type="entry name" value="FAA_hydrolase"/>
    <property type="match status" value="1"/>
</dbReference>
<dbReference type="GO" id="GO:0018773">
    <property type="term" value="F:acetylpyruvate hydrolase activity"/>
    <property type="evidence" value="ECO:0007669"/>
    <property type="project" value="TreeGrafter"/>
</dbReference>
<keyword evidence="5" id="KW-1185">Reference proteome</keyword>
<evidence type="ECO:0000313" key="4">
    <source>
        <dbReference type="EMBL" id="RHY29948.1"/>
    </source>
</evidence>
<evidence type="ECO:0000256" key="2">
    <source>
        <dbReference type="ARBA" id="ARBA00022723"/>
    </source>
</evidence>
<dbReference type="GO" id="GO:0046872">
    <property type="term" value="F:metal ion binding"/>
    <property type="evidence" value="ECO:0007669"/>
    <property type="project" value="UniProtKB-KW"/>
</dbReference>
<comment type="similarity">
    <text evidence="1">Belongs to the FAH family.</text>
</comment>
<dbReference type="InterPro" id="IPR036663">
    <property type="entry name" value="Fumarylacetoacetase_C_sf"/>
</dbReference>
<evidence type="ECO:0000313" key="5">
    <source>
        <dbReference type="Proteomes" id="UP000285060"/>
    </source>
</evidence>
<evidence type="ECO:0000256" key="1">
    <source>
        <dbReference type="ARBA" id="ARBA00010211"/>
    </source>
</evidence>
<dbReference type="SUPFAM" id="SSF56529">
    <property type="entry name" value="FAH"/>
    <property type="match status" value="1"/>
</dbReference>
<accession>A0A418AWK9</accession>
<dbReference type="GO" id="GO:0005739">
    <property type="term" value="C:mitochondrion"/>
    <property type="evidence" value="ECO:0007669"/>
    <property type="project" value="TreeGrafter"/>
</dbReference>